<organism evidence="1 2">
    <name type="scientific">Bacillus cereus</name>
    <dbReference type="NCBI Taxonomy" id="1396"/>
    <lineage>
        <taxon>Bacteria</taxon>
        <taxon>Bacillati</taxon>
        <taxon>Bacillota</taxon>
        <taxon>Bacilli</taxon>
        <taxon>Bacillales</taxon>
        <taxon>Bacillaceae</taxon>
        <taxon>Bacillus</taxon>
        <taxon>Bacillus cereus group</taxon>
    </lineage>
</organism>
<accession>A0A2A8IS63</accession>
<dbReference type="Proteomes" id="UP000225766">
    <property type="component" value="Unassembled WGS sequence"/>
</dbReference>
<proteinExistence type="predicted"/>
<evidence type="ECO:0000313" key="2">
    <source>
        <dbReference type="Proteomes" id="UP000225766"/>
    </source>
</evidence>
<protein>
    <submittedName>
        <fullName evidence="1">Uncharacterized protein</fullName>
    </submittedName>
</protein>
<dbReference type="RefSeq" id="WP_088233359.1">
    <property type="nucleotide sequence ID" value="NZ_JARXKI010000037.1"/>
</dbReference>
<reference evidence="1 2" key="1">
    <citation type="submission" date="2017-09" db="EMBL/GenBank/DDBJ databases">
        <title>Large-scale bioinformatics analysis of Bacillus genomes uncovers conserved roles of natural products in bacterial physiology.</title>
        <authorList>
            <consortium name="Agbiome Team Llc"/>
            <person name="Bleich R.M."/>
            <person name="Grubbs K.J."/>
            <person name="Santa Maria K.C."/>
            <person name="Allen S.E."/>
            <person name="Farag S."/>
            <person name="Shank E.A."/>
            <person name="Bowers A."/>
        </authorList>
    </citation>
    <scope>NUCLEOTIDE SEQUENCE [LARGE SCALE GENOMIC DNA]</scope>
    <source>
        <strain evidence="1 2">AFS040105</strain>
    </source>
</reference>
<dbReference type="OrthoDB" id="2690238at2"/>
<dbReference type="AlphaFoldDB" id="A0A2A8IS63"/>
<gene>
    <name evidence="1" type="ORF">COD19_13155</name>
</gene>
<comment type="caution">
    <text evidence="1">The sequence shown here is derived from an EMBL/GenBank/DDBJ whole genome shotgun (WGS) entry which is preliminary data.</text>
</comment>
<dbReference type="EMBL" id="NUMG01000015">
    <property type="protein sequence ID" value="PGU01500.1"/>
    <property type="molecule type" value="Genomic_DNA"/>
</dbReference>
<evidence type="ECO:0000313" key="1">
    <source>
        <dbReference type="EMBL" id="PGU01500.1"/>
    </source>
</evidence>
<name>A0A2A8IS63_BACCE</name>
<sequence>MKKKINTLGIKITQEGKLEQTKPLFGKIINLITYNNVLLAVVKEAVQTLQKSENIRFKLPNLELPTC</sequence>